<proteinExistence type="predicted"/>
<dbReference type="InterPro" id="IPR050090">
    <property type="entry name" value="Tyrosine_recombinase_XerCD"/>
</dbReference>
<protein>
    <submittedName>
        <fullName evidence="4">Tyrosine-type recombinase/integrase</fullName>
    </submittedName>
</protein>
<keyword evidence="5" id="KW-1185">Reference proteome</keyword>
<feature type="compositionally biased region" description="Polar residues" evidence="2">
    <location>
        <begin position="32"/>
        <end position="47"/>
    </location>
</feature>
<dbReference type="GO" id="GO:0006310">
    <property type="term" value="P:DNA recombination"/>
    <property type="evidence" value="ECO:0007669"/>
    <property type="project" value="UniProtKB-KW"/>
</dbReference>
<comment type="caution">
    <text evidence="4">The sequence shown here is derived from an EMBL/GenBank/DDBJ whole genome shotgun (WGS) entry which is preliminary data.</text>
</comment>
<reference evidence="4 5" key="1">
    <citation type="submission" date="2019-08" db="EMBL/GenBank/DDBJ databases">
        <title>Bacterial whole genome sequence for Glaciihabitans sp. CHu50b-6-2.</title>
        <authorList>
            <person name="Jin L."/>
        </authorList>
    </citation>
    <scope>NUCLEOTIDE SEQUENCE [LARGE SCALE GENOMIC DNA]</scope>
    <source>
        <strain evidence="4 5">CHu50b-6-2</strain>
    </source>
</reference>
<keyword evidence="1" id="KW-0233">DNA recombination</keyword>
<dbReference type="GO" id="GO:0015074">
    <property type="term" value="P:DNA integration"/>
    <property type="evidence" value="ECO:0007669"/>
    <property type="project" value="InterPro"/>
</dbReference>
<dbReference type="Proteomes" id="UP000321379">
    <property type="component" value="Unassembled WGS sequence"/>
</dbReference>
<gene>
    <name evidence="4" type="ORF">FVP33_15275</name>
</gene>
<dbReference type="AlphaFoldDB" id="A0A5C8UNQ3"/>
<dbReference type="PANTHER" id="PTHR30349">
    <property type="entry name" value="PHAGE INTEGRASE-RELATED"/>
    <property type="match status" value="1"/>
</dbReference>
<evidence type="ECO:0000256" key="2">
    <source>
        <dbReference type="SAM" id="MobiDB-lite"/>
    </source>
</evidence>
<dbReference type="Pfam" id="PF00589">
    <property type="entry name" value="Phage_integrase"/>
    <property type="match status" value="1"/>
</dbReference>
<dbReference type="InterPro" id="IPR011010">
    <property type="entry name" value="DNA_brk_join_enz"/>
</dbReference>
<dbReference type="CDD" id="cd01189">
    <property type="entry name" value="INT_ICEBs1_C_like"/>
    <property type="match status" value="1"/>
</dbReference>
<feature type="region of interest" description="Disordered" evidence="2">
    <location>
        <begin position="28"/>
        <end position="52"/>
    </location>
</feature>
<evidence type="ECO:0000313" key="5">
    <source>
        <dbReference type="Proteomes" id="UP000321379"/>
    </source>
</evidence>
<sequence length="282" mass="31423">MEYVWWWNNQRLHGELALRTPIEVEEEYYADQESSQPAPARQGSNEELNPGRINGLVVRNPCEGIRLPRIVKKERGYLSHDQVAKLATSVGDQGDVVLLLAYTGIRWGELAALKVERVDSVRRRIDIVEAVTEPNGTIVWGTPKSHASRSVPYPEFLDLMLKRHMAGKHRSDLLFTAPMGGVLRNAQFRRRRFDRAVAELTAADPHFPRVTPHDLRHTAASLAVSAGAHVKSLQRMLGHASAAMTLDVYADLFEDDLDAVAAALNDRAVSSSVGEMWAEVES</sequence>
<dbReference type="SUPFAM" id="SSF56349">
    <property type="entry name" value="DNA breaking-rejoining enzymes"/>
    <property type="match status" value="1"/>
</dbReference>
<dbReference type="InterPro" id="IPR002104">
    <property type="entry name" value="Integrase_catalytic"/>
</dbReference>
<organism evidence="4 5">
    <name type="scientific">Lacisediminihabitans profunda</name>
    <dbReference type="NCBI Taxonomy" id="2594790"/>
    <lineage>
        <taxon>Bacteria</taxon>
        <taxon>Bacillati</taxon>
        <taxon>Actinomycetota</taxon>
        <taxon>Actinomycetes</taxon>
        <taxon>Micrococcales</taxon>
        <taxon>Microbacteriaceae</taxon>
        <taxon>Lacisediminihabitans</taxon>
    </lineage>
</organism>
<dbReference type="EMBL" id="VRMG01000009">
    <property type="protein sequence ID" value="TXN29541.1"/>
    <property type="molecule type" value="Genomic_DNA"/>
</dbReference>
<accession>A0A5C8UNQ3</accession>
<dbReference type="PROSITE" id="PS51898">
    <property type="entry name" value="TYR_RECOMBINASE"/>
    <property type="match status" value="1"/>
</dbReference>
<evidence type="ECO:0000256" key="1">
    <source>
        <dbReference type="ARBA" id="ARBA00023172"/>
    </source>
</evidence>
<dbReference type="Gene3D" id="1.10.443.10">
    <property type="entry name" value="Intergrase catalytic core"/>
    <property type="match status" value="1"/>
</dbReference>
<evidence type="ECO:0000259" key="3">
    <source>
        <dbReference type="PROSITE" id="PS51898"/>
    </source>
</evidence>
<dbReference type="InterPro" id="IPR013762">
    <property type="entry name" value="Integrase-like_cat_sf"/>
</dbReference>
<name>A0A5C8UNQ3_9MICO</name>
<dbReference type="GO" id="GO:0003677">
    <property type="term" value="F:DNA binding"/>
    <property type="evidence" value="ECO:0007669"/>
    <property type="project" value="InterPro"/>
</dbReference>
<dbReference type="PANTHER" id="PTHR30349:SF64">
    <property type="entry name" value="PROPHAGE INTEGRASE INTD-RELATED"/>
    <property type="match status" value="1"/>
</dbReference>
<feature type="domain" description="Tyr recombinase" evidence="3">
    <location>
        <begin position="73"/>
        <end position="262"/>
    </location>
</feature>
<evidence type="ECO:0000313" key="4">
    <source>
        <dbReference type="EMBL" id="TXN29541.1"/>
    </source>
</evidence>